<organism evidence="1 2">
    <name type="scientific">Panagrolaimus sp. ES5</name>
    <dbReference type="NCBI Taxonomy" id="591445"/>
    <lineage>
        <taxon>Eukaryota</taxon>
        <taxon>Metazoa</taxon>
        <taxon>Ecdysozoa</taxon>
        <taxon>Nematoda</taxon>
        <taxon>Chromadorea</taxon>
        <taxon>Rhabditida</taxon>
        <taxon>Tylenchina</taxon>
        <taxon>Panagrolaimomorpha</taxon>
        <taxon>Panagrolaimoidea</taxon>
        <taxon>Panagrolaimidae</taxon>
        <taxon>Panagrolaimus</taxon>
    </lineage>
</organism>
<name>A0AC34FDB7_9BILA</name>
<accession>A0AC34FDB7</accession>
<reference evidence="2" key="1">
    <citation type="submission" date="2022-11" db="UniProtKB">
        <authorList>
            <consortium name="WormBaseParasite"/>
        </authorList>
    </citation>
    <scope>IDENTIFICATION</scope>
</reference>
<sequence length="538" mass="61830">MCAASDNNDKYSNLNLNQSSKFSSANVVRLNDKKNEVKNHKRNAVDDIPRSSIGSRYVSLKKSKSDLFIDNAEYLHQNNYERESAKNTNLNSSTLSLRIAAYENSVEAIELVEPKNQPKTLQNKLLTSAFDSIKNPFEFPRQQENEEQKTPEVSQFKSSQKLLNPNTITSQKEYSNSYFFDLVFNGSKKIGLNILPLPDVITVPRTAGKHLFLYIPRENMDIREIYKDDLTPWKGNPHLRKFIITMDGDNLRAGESKNDKIECLGQCYIATHFDYSKTGNKILKKVFSAKLLSTNNLIVIYYDIENDVIPLESTPPQISLQPVQQSCVNDEPRIKIPKIEKNLSTPKRKIENNGGLINFDRHSFFESMASTLPSPSTSPTVSAKTSANDKDKVIRALDFQLKNVTKEMENIKERAKKEQEKLKESKNELYNLNRTLERFKDTSDTKENELKTKFLTLKEEYDKMNDDYLIQLKNVAEQLKCDAERIKFLEEENETLRKSIEEQLSKNNVAELLVSGKYKSEVHLATTYKKEKHDFSSS</sequence>
<evidence type="ECO:0000313" key="2">
    <source>
        <dbReference type="WBParaSite" id="ES5_v2.g15310.t1"/>
    </source>
</evidence>
<evidence type="ECO:0000313" key="1">
    <source>
        <dbReference type="Proteomes" id="UP000887579"/>
    </source>
</evidence>
<proteinExistence type="predicted"/>
<dbReference type="Proteomes" id="UP000887579">
    <property type="component" value="Unplaced"/>
</dbReference>
<protein>
    <submittedName>
        <fullName evidence="2">Uncharacterized protein</fullName>
    </submittedName>
</protein>
<dbReference type="WBParaSite" id="ES5_v2.g15310.t1">
    <property type="protein sequence ID" value="ES5_v2.g15310.t1"/>
    <property type="gene ID" value="ES5_v2.g15310"/>
</dbReference>